<keyword evidence="2" id="KW-1185">Reference proteome</keyword>
<name>A0AAV8RX49_ENSVE</name>
<sequence>MRGGGPYPTTLPLQLAIQAAALISCKVRTDDESSSIKFLHFKRPALLRVSANRTVIGVTFPPFAAVSLRANRGVKMSPAIWYSNTPLISLKYKSREDCNLKIDNICCCLGSLVGDSRKLSCSYSSGLYCGTMPSETSEDTRDSDMLKRGSMYLSSKEVRRMREVRNGRIKKESACSDDAFISFKIANSLPQFCSKEVVLSSQHRYSPAVSLNGGSKLLTTDTRHSITIRSIDFLDLSLHDLSDKHSSENISCSDLVPLERSVDDLLGICLHTVGMECHTKAAPVLFEAGYLKEQVSECNSHPSSFPPKSTAKAGKSKAPFQSQYSYCNGSPKTKFIPLKRLFDPVMKSKSLHNSRSVESENTSSTDMDAAKIRNSGVLHKSIANDYSKAMREVEYDAKLRGEKGLTSFSVPAHLHGILKLETNSGNPSFEFHVKDPEVVLSAKVWRTDNMFNWVYTIHSTKKRNYNTWSRKIDEHGQSPPIVGQLQVSGCLCSEMRENKPAVNSSVTEFILYDIGQAKRSFSVEESSECSLDATCPLQSNVMEKLVTEETLVPNNLMKCQHPIRYTLGSYELDDSTPYPWLPADLHPELEIAAIVIQTPFTKKECSEEMKEVSPKGICNDLNSAIVKVITPSGGRHGLPNVDARCPSTLLDRWRFGEGCDCGGWDMGCPLEVFQNTYVDDWVYNSLTDTQKSIFLFGQGSKEKAPALSITTDGRQYIVDFHARFSSLQAFSICIAILHGSEASAAVNQENRQTLQSNSLKLLFEEEVRHVIGGITVEEKREVKNRVEQEE</sequence>
<reference evidence="1 2" key="1">
    <citation type="submission" date="2022-12" db="EMBL/GenBank/DDBJ databases">
        <title>Chromosome-scale assembly of the Ensete ventricosum genome.</title>
        <authorList>
            <person name="Dussert Y."/>
            <person name="Stocks J."/>
            <person name="Wendawek A."/>
            <person name="Woldeyes F."/>
            <person name="Nichols R.A."/>
            <person name="Borrell J.S."/>
        </authorList>
    </citation>
    <scope>NUCLEOTIDE SEQUENCE [LARGE SCALE GENOMIC DNA]</scope>
    <source>
        <strain evidence="2">cv. Maze</strain>
        <tissue evidence="1">Seeds</tissue>
    </source>
</reference>
<accession>A0AAV8RX49</accession>
<proteinExistence type="predicted"/>
<dbReference type="InterPro" id="IPR021916">
    <property type="entry name" value="DUF3527"/>
</dbReference>
<dbReference type="PANTHER" id="PTHR31390:SF0">
    <property type="entry name" value="DOMAIN PROTEIN, PUTATIVE (DUF3527)-RELATED"/>
    <property type="match status" value="1"/>
</dbReference>
<dbReference type="PROSITE" id="PS51257">
    <property type="entry name" value="PROKAR_LIPOPROTEIN"/>
    <property type="match status" value="1"/>
</dbReference>
<protein>
    <submittedName>
        <fullName evidence="1">Uncharacterized protein</fullName>
    </submittedName>
</protein>
<evidence type="ECO:0000313" key="2">
    <source>
        <dbReference type="Proteomes" id="UP001222027"/>
    </source>
</evidence>
<dbReference type="AlphaFoldDB" id="A0AAV8RX49"/>
<dbReference type="EMBL" id="JAQQAF010000001">
    <property type="protein sequence ID" value="KAJ8511727.1"/>
    <property type="molecule type" value="Genomic_DNA"/>
</dbReference>
<dbReference type="Pfam" id="PF12043">
    <property type="entry name" value="DUF3527"/>
    <property type="match status" value="1"/>
</dbReference>
<evidence type="ECO:0000313" key="1">
    <source>
        <dbReference type="EMBL" id="KAJ8511727.1"/>
    </source>
</evidence>
<gene>
    <name evidence="1" type="ORF">OPV22_002161</name>
</gene>
<dbReference type="Proteomes" id="UP001222027">
    <property type="component" value="Unassembled WGS sequence"/>
</dbReference>
<dbReference type="PANTHER" id="PTHR31390">
    <property type="entry name" value="EXPRESSED PROTEIN"/>
    <property type="match status" value="1"/>
</dbReference>
<comment type="caution">
    <text evidence="1">The sequence shown here is derived from an EMBL/GenBank/DDBJ whole genome shotgun (WGS) entry which is preliminary data.</text>
</comment>
<organism evidence="1 2">
    <name type="scientific">Ensete ventricosum</name>
    <name type="common">Abyssinian banana</name>
    <name type="synonym">Musa ensete</name>
    <dbReference type="NCBI Taxonomy" id="4639"/>
    <lineage>
        <taxon>Eukaryota</taxon>
        <taxon>Viridiplantae</taxon>
        <taxon>Streptophyta</taxon>
        <taxon>Embryophyta</taxon>
        <taxon>Tracheophyta</taxon>
        <taxon>Spermatophyta</taxon>
        <taxon>Magnoliopsida</taxon>
        <taxon>Liliopsida</taxon>
        <taxon>Zingiberales</taxon>
        <taxon>Musaceae</taxon>
        <taxon>Ensete</taxon>
    </lineage>
</organism>